<feature type="transmembrane region" description="Helical" evidence="16">
    <location>
        <begin position="302"/>
        <end position="323"/>
    </location>
</feature>
<name>A0A8F9WN62_9ANNE</name>
<comment type="similarity">
    <text evidence="2 16">Belongs to the complex I subunit 4 family.</text>
</comment>
<dbReference type="Pfam" id="PF01059">
    <property type="entry name" value="Oxidored_q5_N"/>
    <property type="match status" value="1"/>
</dbReference>
<dbReference type="PANTHER" id="PTHR43507:SF20">
    <property type="entry name" value="NADH-UBIQUINONE OXIDOREDUCTASE CHAIN 4"/>
    <property type="match status" value="1"/>
</dbReference>
<feature type="transmembrane region" description="Helical" evidence="16">
    <location>
        <begin position="183"/>
        <end position="202"/>
    </location>
</feature>
<evidence type="ECO:0000256" key="13">
    <source>
        <dbReference type="ARBA" id="ARBA00023128"/>
    </source>
</evidence>
<dbReference type="InterPro" id="IPR003918">
    <property type="entry name" value="NADH_UbQ_OxRdtase"/>
</dbReference>
<keyword evidence="5 16" id="KW-0813">Transport</keyword>
<evidence type="ECO:0000256" key="1">
    <source>
        <dbReference type="ARBA" id="ARBA00004225"/>
    </source>
</evidence>
<feature type="transmembrane region" description="Helical" evidence="16">
    <location>
        <begin position="374"/>
        <end position="404"/>
    </location>
</feature>
<evidence type="ECO:0000256" key="2">
    <source>
        <dbReference type="ARBA" id="ARBA00009025"/>
    </source>
</evidence>
<evidence type="ECO:0000256" key="9">
    <source>
        <dbReference type="ARBA" id="ARBA00022982"/>
    </source>
</evidence>
<evidence type="ECO:0000256" key="8">
    <source>
        <dbReference type="ARBA" id="ARBA00022967"/>
    </source>
</evidence>
<keyword evidence="9 16" id="KW-0249">Electron transport</keyword>
<dbReference type="PANTHER" id="PTHR43507">
    <property type="entry name" value="NADH-UBIQUINONE OXIDOREDUCTASE CHAIN 4"/>
    <property type="match status" value="1"/>
</dbReference>
<evidence type="ECO:0000259" key="19">
    <source>
        <dbReference type="Pfam" id="PF01059"/>
    </source>
</evidence>
<dbReference type="GO" id="GO:0042773">
    <property type="term" value="P:ATP synthesis coupled electron transport"/>
    <property type="evidence" value="ECO:0007669"/>
    <property type="project" value="InterPro"/>
</dbReference>
<dbReference type="GO" id="GO:0031966">
    <property type="term" value="C:mitochondrial membrane"/>
    <property type="evidence" value="ECO:0007669"/>
    <property type="project" value="UniProtKB-SubCell"/>
</dbReference>
<keyword evidence="10 16" id="KW-1133">Transmembrane helix</keyword>
<organism evidence="20">
    <name type="scientific">Polydora hoplura</name>
    <dbReference type="NCBI Taxonomy" id="1495204"/>
    <lineage>
        <taxon>Eukaryota</taxon>
        <taxon>Metazoa</taxon>
        <taxon>Spiralia</taxon>
        <taxon>Lophotrochozoa</taxon>
        <taxon>Annelida</taxon>
        <taxon>Polychaeta</taxon>
        <taxon>Sedentaria</taxon>
        <taxon>Canalipalpata</taxon>
        <taxon>Spionida</taxon>
        <taxon>Spionidae</taxon>
        <taxon>Polydora</taxon>
    </lineage>
</organism>
<evidence type="ECO:0000256" key="6">
    <source>
        <dbReference type="ARBA" id="ARBA00022660"/>
    </source>
</evidence>
<dbReference type="PRINTS" id="PR01437">
    <property type="entry name" value="NUOXDRDTASE4"/>
</dbReference>
<keyword evidence="7 16" id="KW-0812">Transmembrane</keyword>
<evidence type="ECO:0000259" key="18">
    <source>
        <dbReference type="Pfam" id="PF00361"/>
    </source>
</evidence>
<reference evidence="20" key="1">
    <citation type="submission" date="2021-07" db="EMBL/GenBank/DDBJ databases">
        <title>Complete mitochondrial genome of the abalone shell-boring Polydora hoplura (Polychaeta, Spionidae).</title>
        <authorList>
            <person name="Lee S.J."/>
            <person name="Lee S.-R."/>
        </authorList>
    </citation>
    <scope>NUCLEOTIDE SEQUENCE</scope>
</reference>
<feature type="transmembrane region" description="Helical" evidence="16">
    <location>
        <begin position="335"/>
        <end position="354"/>
    </location>
</feature>
<geneLocation type="mitochondrion" evidence="20"/>
<protein>
    <recommendedName>
        <fullName evidence="4 16">NADH-ubiquinone oxidoreductase chain 4</fullName>
        <ecNumber evidence="3 16">7.1.1.2</ecNumber>
    </recommendedName>
</protein>
<dbReference type="GO" id="GO:0015990">
    <property type="term" value="P:electron transport coupled proton transport"/>
    <property type="evidence" value="ECO:0007669"/>
    <property type="project" value="TreeGrafter"/>
</dbReference>
<evidence type="ECO:0000313" key="20">
    <source>
        <dbReference type="EMBL" id="QYL01498.1"/>
    </source>
</evidence>
<keyword evidence="13 16" id="KW-0496">Mitochondrion</keyword>
<dbReference type="GO" id="GO:0048039">
    <property type="term" value="F:ubiquinone binding"/>
    <property type="evidence" value="ECO:0007669"/>
    <property type="project" value="TreeGrafter"/>
</dbReference>
<dbReference type="Pfam" id="PF00361">
    <property type="entry name" value="Proton_antipo_M"/>
    <property type="match status" value="1"/>
</dbReference>
<keyword evidence="14 16" id="KW-0472">Membrane</keyword>
<feature type="transmembrane region" description="Helical" evidence="16">
    <location>
        <begin position="144"/>
        <end position="163"/>
    </location>
</feature>
<keyword evidence="12 16" id="KW-0830">Ubiquinone</keyword>
<proteinExistence type="inferred from homology"/>
<feature type="transmembrane region" description="Helical" evidence="16">
    <location>
        <begin position="113"/>
        <end position="132"/>
    </location>
</feature>
<evidence type="ECO:0000256" key="3">
    <source>
        <dbReference type="ARBA" id="ARBA00012944"/>
    </source>
</evidence>
<feature type="transmembrane region" description="Helical" evidence="16">
    <location>
        <begin position="425"/>
        <end position="442"/>
    </location>
</feature>
<feature type="chain" id="PRO_5034322697" description="NADH-ubiquinone oxidoreductase chain 4" evidence="17">
    <location>
        <begin position="19"/>
        <end position="451"/>
    </location>
</feature>
<feature type="domain" description="NADH:quinone oxidoreductase/Mrp antiporter transmembrane" evidence="18">
    <location>
        <begin position="109"/>
        <end position="389"/>
    </location>
</feature>
<dbReference type="InterPro" id="IPR000260">
    <property type="entry name" value="NADH4_N"/>
</dbReference>
<feature type="transmembrane region" description="Helical" evidence="16">
    <location>
        <begin position="277"/>
        <end position="296"/>
    </location>
</feature>
<evidence type="ECO:0000256" key="11">
    <source>
        <dbReference type="ARBA" id="ARBA00023027"/>
    </source>
</evidence>
<accession>A0A8F9WN62</accession>
<evidence type="ECO:0000256" key="10">
    <source>
        <dbReference type="ARBA" id="ARBA00022989"/>
    </source>
</evidence>
<dbReference type="InterPro" id="IPR001750">
    <property type="entry name" value="ND/Mrp_TM"/>
</dbReference>
<dbReference type="GO" id="GO:0003954">
    <property type="term" value="F:NADH dehydrogenase activity"/>
    <property type="evidence" value="ECO:0007669"/>
    <property type="project" value="TreeGrafter"/>
</dbReference>
<evidence type="ECO:0000256" key="16">
    <source>
        <dbReference type="RuleBase" id="RU003297"/>
    </source>
</evidence>
<feature type="domain" description="NADH:ubiquinone oxidoreductase chain 4 N-terminal" evidence="19">
    <location>
        <begin position="1"/>
        <end position="102"/>
    </location>
</feature>
<comment type="subcellular location">
    <subcellularLocation>
        <location evidence="1 16">Mitochondrion membrane</location>
        <topology evidence="1 16">Multi-pass membrane protein</topology>
    </subcellularLocation>
</comment>
<dbReference type="AlphaFoldDB" id="A0A8F9WN62"/>
<comment type="catalytic activity">
    <reaction evidence="15 16">
        <text>a ubiquinone + NADH + 5 H(+)(in) = a ubiquinol + NAD(+) + 4 H(+)(out)</text>
        <dbReference type="Rhea" id="RHEA:29091"/>
        <dbReference type="Rhea" id="RHEA-COMP:9565"/>
        <dbReference type="Rhea" id="RHEA-COMP:9566"/>
        <dbReference type="ChEBI" id="CHEBI:15378"/>
        <dbReference type="ChEBI" id="CHEBI:16389"/>
        <dbReference type="ChEBI" id="CHEBI:17976"/>
        <dbReference type="ChEBI" id="CHEBI:57540"/>
        <dbReference type="ChEBI" id="CHEBI:57945"/>
        <dbReference type="EC" id="7.1.1.2"/>
    </reaction>
</comment>
<evidence type="ECO:0000256" key="5">
    <source>
        <dbReference type="ARBA" id="ARBA00022448"/>
    </source>
</evidence>
<evidence type="ECO:0000256" key="7">
    <source>
        <dbReference type="ARBA" id="ARBA00022692"/>
    </source>
</evidence>
<evidence type="ECO:0000256" key="14">
    <source>
        <dbReference type="ARBA" id="ARBA00023136"/>
    </source>
</evidence>
<comment type="function">
    <text evidence="16">Core subunit of the mitochondrial membrane respiratory chain NADH dehydrogenase (Complex I) which catalyzes electron transfer from NADH through the respiratory chain, using ubiquinone as an electron acceptor. Essential for the catalytic activity and assembly of complex I.</text>
</comment>
<keyword evidence="17" id="KW-0732">Signal</keyword>
<keyword evidence="8" id="KW-1278">Translocase</keyword>
<dbReference type="GO" id="GO:0008137">
    <property type="term" value="F:NADH dehydrogenase (ubiquinone) activity"/>
    <property type="evidence" value="ECO:0007669"/>
    <property type="project" value="UniProtKB-UniRule"/>
</dbReference>
<evidence type="ECO:0000256" key="15">
    <source>
        <dbReference type="ARBA" id="ARBA00049551"/>
    </source>
</evidence>
<keyword evidence="11 16" id="KW-0520">NAD</keyword>
<gene>
    <name evidence="20" type="primary">nad4</name>
</gene>
<keyword evidence="6 16" id="KW-0679">Respiratory chain</keyword>
<dbReference type="EMBL" id="MZ584801">
    <property type="protein sequence ID" value="QYL01498.1"/>
    <property type="molecule type" value="Genomic_DNA"/>
</dbReference>
<evidence type="ECO:0000256" key="17">
    <source>
        <dbReference type="SAM" id="SignalP"/>
    </source>
</evidence>
<evidence type="ECO:0000256" key="4">
    <source>
        <dbReference type="ARBA" id="ARBA00021006"/>
    </source>
</evidence>
<feature type="transmembrane region" description="Helical" evidence="16">
    <location>
        <begin position="89"/>
        <end position="107"/>
    </location>
</feature>
<sequence>MFLLILPLMVLIFTYTSSPKSLWNSSTLSFLWLTPFSLFLLPSSGESFISSHIFIDLLSLVMIALTFLITALMFIASQKILFTHHEPKMFSITTYALAFILVEAYSTPHLLNFYILFEASLIPTLILILSWGLQPERLQAGTYLMFYMIVASLPLLFSILLMYSKNGHLELYLPFWAPPVSPSFFYLWWLITILPFLVKTPIYSAHLWLPKAHVEAPVAGSMILAGILLKLGSYGLFRVSFNFPSITILWSSPVLVLSLWGACIASMLCLRQTDIKALIAYSSISHMGLVTAGIMSQTQWGWAGALLLVIAHGLASSGLFALANTVYETSHSRNLMLLKGMMNLFPVMTVWWFILSASNLGAPPSINMLSEVILIAATISFSSLTMPIMALMIMLTTAYCLLLFSTTQYGPVSNYINPWNIHSQRHFSISAFHSIPIFLLFIKSEILTLWL</sequence>
<dbReference type="EC" id="7.1.1.2" evidence="3 16"/>
<feature type="transmembrane region" description="Helical" evidence="16">
    <location>
        <begin position="53"/>
        <end position="77"/>
    </location>
</feature>
<feature type="transmembrane region" description="Helical" evidence="16">
    <location>
        <begin position="248"/>
        <end position="270"/>
    </location>
</feature>
<evidence type="ECO:0000256" key="12">
    <source>
        <dbReference type="ARBA" id="ARBA00023075"/>
    </source>
</evidence>
<feature type="signal peptide" evidence="17">
    <location>
        <begin position="1"/>
        <end position="18"/>
    </location>
</feature>
<feature type="transmembrane region" description="Helical" evidence="16">
    <location>
        <begin position="214"/>
        <end position="236"/>
    </location>
</feature>